<feature type="transmembrane region" description="Helical" evidence="8">
    <location>
        <begin position="77"/>
        <end position="97"/>
    </location>
</feature>
<accession>A0A934M187</accession>
<feature type="transmembrane region" description="Helical" evidence="8">
    <location>
        <begin position="39"/>
        <end position="65"/>
    </location>
</feature>
<feature type="domain" description="Threonine/Serine exporter ThrE" evidence="9">
    <location>
        <begin position="6"/>
        <end position="131"/>
    </location>
</feature>
<comment type="similarity">
    <text evidence="7">Belongs to the ThrE exporter (TC 2.A.79) family.</text>
</comment>
<sequence length="152" mass="16621">MILSSIYTLIATLCFSVIFNIRGKNLVFAALGGGISWYIYLLTSSLLNGYSILPFFIASVVASIYSEIMARVLKTPVTTFIICAIIPLVPGGGMYNTMFQSIQGNLNESLTLGLQTLSIAGAVAIGVFFVYSTSKLLFLAKRSFKMRVKKYM</sequence>
<dbReference type="PANTHER" id="PTHR34390">
    <property type="entry name" value="UPF0442 PROTEIN YJJB-RELATED"/>
    <property type="match status" value="1"/>
</dbReference>
<dbReference type="PANTHER" id="PTHR34390:SF1">
    <property type="entry name" value="SUCCINATE TRANSPORTER SUBUNIT YJJB-RELATED"/>
    <property type="match status" value="1"/>
</dbReference>
<dbReference type="GO" id="GO:0015744">
    <property type="term" value="P:succinate transport"/>
    <property type="evidence" value="ECO:0007669"/>
    <property type="project" value="TreeGrafter"/>
</dbReference>
<evidence type="ECO:0000313" key="10">
    <source>
        <dbReference type="EMBL" id="MBI6872999.1"/>
    </source>
</evidence>
<evidence type="ECO:0000256" key="3">
    <source>
        <dbReference type="ARBA" id="ARBA00022519"/>
    </source>
</evidence>
<dbReference type="AlphaFoldDB" id="A0A934M187"/>
<reference evidence="10" key="1">
    <citation type="submission" date="2020-12" db="EMBL/GenBank/DDBJ databases">
        <title>Clostridium thailandense sp. nov., a novel acetogenic bacterium isolated from peat land soil in Thailand.</title>
        <authorList>
            <person name="Chaikitkaew S."/>
            <person name="Birkeland N.K."/>
        </authorList>
    </citation>
    <scope>NUCLEOTIDE SEQUENCE</scope>
    <source>
        <strain evidence="10">DSM 17425</strain>
    </source>
</reference>
<keyword evidence="5 8" id="KW-1133">Transmembrane helix</keyword>
<dbReference type="Pfam" id="PF12821">
    <property type="entry name" value="ThrE_2"/>
    <property type="match status" value="1"/>
</dbReference>
<name>A0A934M187_9CLOT</name>
<comment type="caution">
    <text evidence="10">The sequence shown here is derived from an EMBL/GenBank/DDBJ whole genome shotgun (WGS) entry which is preliminary data.</text>
</comment>
<evidence type="ECO:0000256" key="1">
    <source>
        <dbReference type="ARBA" id="ARBA00004651"/>
    </source>
</evidence>
<evidence type="ECO:0000313" key="11">
    <source>
        <dbReference type="Proteomes" id="UP000622687"/>
    </source>
</evidence>
<gene>
    <name evidence="10" type="ORF">I6U51_09830</name>
</gene>
<keyword evidence="11" id="KW-1185">Reference proteome</keyword>
<evidence type="ECO:0000256" key="5">
    <source>
        <dbReference type="ARBA" id="ARBA00022989"/>
    </source>
</evidence>
<evidence type="ECO:0000256" key="8">
    <source>
        <dbReference type="SAM" id="Phobius"/>
    </source>
</evidence>
<comment type="subcellular location">
    <subcellularLocation>
        <location evidence="1">Cell membrane</location>
        <topology evidence="1">Multi-pass membrane protein</topology>
    </subcellularLocation>
</comment>
<dbReference type="InterPro" id="IPR050539">
    <property type="entry name" value="ThrE_Dicarb/AminoAcid_Exp"/>
</dbReference>
<evidence type="ECO:0000256" key="2">
    <source>
        <dbReference type="ARBA" id="ARBA00022475"/>
    </source>
</evidence>
<evidence type="ECO:0000259" key="9">
    <source>
        <dbReference type="Pfam" id="PF12821"/>
    </source>
</evidence>
<feature type="transmembrane region" description="Helical" evidence="8">
    <location>
        <begin position="117"/>
        <end position="140"/>
    </location>
</feature>
<dbReference type="EMBL" id="JAEEGB010000010">
    <property type="protein sequence ID" value="MBI6872999.1"/>
    <property type="molecule type" value="Genomic_DNA"/>
</dbReference>
<evidence type="ECO:0000256" key="6">
    <source>
        <dbReference type="ARBA" id="ARBA00023136"/>
    </source>
</evidence>
<keyword evidence="4 8" id="KW-0812">Transmembrane</keyword>
<dbReference type="GO" id="GO:0005886">
    <property type="term" value="C:plasma membrane"/>
    <property type="evidence" value="ECO:0007669"/>
    <property type="project" value="UniProtKB-SubCell"/>
</dbReference>
<evidence type="ECO:0000256" key="4">
    <source>
        <dbReference type="ARBA" id="ARBA00022692"/>
    </source>
</evidence>
<keyword evidence="3" id="KW-0997">Cell inner membrane</keyword>
<dbReference type="Proteomes" id="UP000622687">
    <property type="component" value="Unassembled WGS sequence"/>
</dbReference>
<proteinExistence type="inferred from homology"/>
<organism evidence="10 11">
    <name type="scientific">Clostridium aciditolerans</name>
    <dbReference type="NCBI Taxonomy" id="339861"/>
    <lineage>
        <taxon>Bacteria</taxon>
        <taxon>Bacillati</taxon>
        <taxon>Bacillota</taxon>
        <taxon>Clostridia</taxon>
        <taxon>Eubacteriales</taxon>
        <taxon>Clostridiaceae</taxon>
        <taxon>Clostridium</taxon>
    </lineage>
</organism>
<evidence type="ECO:0000256" key="7">
    <source>
        <dbReference type="ARBA" id="ARBA00034125"/>
    </source>
</evidence>
<keyword evidence="6 8" id="KW-0472">Membrane</keyword>
<dbReference type="InterPro" id="IPR024528">
    <property type="entry name" value="ThrE_2"/>
</dbReference>
<protein>
    <submittedName>
        <fullName evidence="10">Threonine/serine exporter family protein</fullName>
    </submittedName>
</protein>
<dbReference type="RefSeq" id="WP_211142477.1">
    <property type="nucleotide sequence ID" value="NZ_JAEEGB010000010.1"/>
</dbReference>
<keyword evidence="2" id="KW-1003">Cell membrane</keyword>